<dbReference type="InterPro" id="IPR015943">
    <property type="entry name" value="WD40/YVTN_repeat-like_dom_sf"/>
</dbReference>
<keyword evidence="19" id="KW-1185">Reference proteome</keyword>
<dbReference type="OrthoDB" id="542917at2759"/>
<dbReference type="RefSeq" id="XP_018298204.1">
    <property type="nucleotide sequence ID" value="XM_018443717.1"/>
</dbReference>
<feature type="compositionally biased region" description="Low complexity" evidence="17">
    <location>
        <begin position="345"/>
        <end position="363"/>
    </location>
</feature>
<dbReference type="AlphaFoldDB" id="A0A167QRT5"/>
<keyword evidence="12" id="KW-0472">Membrane</keyword>
<dbReference type="GeneID" id="29004622"/>
<dbReference type="InParanoid" id="A0A167QRT5"/>
<keyword evidence="7 16" id="KW-0853">WD repeat</keyword>
<evidence type="ECO:0000256" key="11">
    <source>
        <dbReference type="ARBA" id="ARBA00022927"/>
    </source>
</evidence>
<evidence type="ECO:0000256" key="16">
    <source>
        <dbReference type="PROSITE-ProRule" id="PRU00221"/>
    </source>
</evidence>
<comment type="function">
    <text evidence="14">Component of the coat protein complex II (COPII) which promotes the formation of transport vesicles from the endoplasmic reticulum (ER). The coat has two main functions, the physical deformation of the endoplasmic reticulum membrane into vesicles and the selection of cargo molecules.</text>
</comment>
<dbReference type="FunFam" id="2.130.10.10:FF:000526">
    <property type="entry name" value="Protein transport protein SEC31"/>
    <property type="match status" value="1"/>
</dbReference>
<evidence type="ECO:0000256" key="4">
    <source>
        <dbReference type="ARBA" id="ARBA00013507"/>
    </source>
</evidence>
<evidence type="ECO:0000256" key="15">
    <source>
        <dbReference type="ARBA" id="ARBA00025864"/>
    </source>
</evidence>
<keyword evidence="11" id="KW-0653">Protein transport</keyword>
<dbReference type="PROSITE" id="PS00678">
    <property type="entry name" value="WD_REPEATS_1"/>
    <property type="match status" value="1"/>
</dbReference>
<dbReference type="InterPro" id="IPR001680">
    <property type="entry name" value="WD40_rpt"/>
</dbReference>
<evidence type="ECO:0000256" key="1">
    <source>
        <dbReference type="ARBA" id="ARBA00004299"/>
    </source>
</evidence>
<keyword evidence="6" id="KW-0813">Transport</keyword>
<dbReference type="SMART" id="SM00320">
    <property type="entry name" value="WD40"/>
    <property type="match status" value="5"/>
</dbReference>
<comment type="subunit">
    <text evidence="15">The COPII coat is composed of at least 5 proteins: the SEC23/24 complex, the SEC13/31 complex, and the protein SAR1. SEC13 and SEC31 make a 2:2 tetramer that forms the edge element of the COPII outer coat. The tetramer self-assembles in multiple copies to form the complete polyhedral cage. Interacts (via WD 8) with SEC13.</text>
</comment>
<dbReference type="Gene3D" id="1.25.40.1030">
    <property type="match status" value="1"/>
</dbReference>
<keyword evidence="13" id="KW-0968">Cytoplasmic vesicle</keyword>
<feature type="repeat" description="WD" evidence="16">
    <location>
        <begin position="163"/>
        <end position="205"/>
    </location>
</feature>
<reference evidence="19" key="1">
    <citation type="submission" date="2015-06" db="EMBL/GenBank/DDBJ databases">
        <title>Expansion of signal transduction pathways in fungi by whole-genome duplication.</title>
        <authorList>
            <consortium name="DOE Joint Genome Institute"/>
            <person name="Corrochano L.M."/>
            <person name="Kuo A."/>
            <person name="Marcet-Houben M."/>
            <person name="Polaino S."/>
            <person name="Salamov A."/>
            <person name="Villalobos J.M."/>
            <person name="Alvarez M.I."/>
            <person name="Avalos J."/>
            <person name="Benito E.P."/>
            <person name="Benoit I."/>
            <person name="Burger G."/>
            <person name="Camino L.P."/>
            <person name="Canovas D."/>
            <person name="Cerda-Olmedo E."/>
            <person name="Cheng J.-F."/>
            <person name="Dominguez A."/>
            <person name="Elias M."/>
            <person name="Eslava A.P."/>
            <person name="Glaser F."/>
            <person name="Grimwood J."/>
            <person name="Gutierrez G."/>
            <person name="Heitman J."/>
            <person name="Henrissat B."/>
            <person name="Iturriaga E.A."/>
            <person name="Lang B.F."/>
            <person name="Lavin J.L."/>
            <person name="Lee S."/>
            <person name="Li W."/>
            <person name="Lindquist E."/>
            <person name="Lopez-Garcia S."/>
            <person name="Luque E.M."/>
            <person name="Marcos A.T."/>
            <person name="Martin J."/>
            <person name="McCluskey K."/>
            <person name="Medina H.R."/>
            <person name="Miralles-Duran A."/>
            <person name="Miyazaki A."/>
            <person name="Munoz-Torres E."/>
            <person name="Oguiza J.A."/>
            <person name="Ohm R."/>
            <person name="Olmedo M."/>
            <person name="Orejas M."/>
            <person name="Ortiz-Castellanos L."/>
            <person name="Pisabarro A.G."/>
            <person name="Rodriguez-Romero J."/>
            <person name="Ruiz-Herrera J."/>
            <person name="Ruiz-Vazquez R."/>
            <person name="Sanz C."/>
            <person name="Schackwitz W."/>
            <person name="Schmutz J."/>
            <person name="Shahriari M."/>
            <person name="Shelest E."/>
            <person name="Silva-Franco F."/>
            <person name="Soanes D."/>
            <person name="Syed K."/>
            <person name="Tagua V.G."/>
            <person name="Talbot N.J."/>
            <person name="Thon M."/>
            <person name="De vries R.P."/>
            <person name="Wiebenga A."/>
            <person name="Yadav J.S."/>
            <person name="Braun E.L."/>
            <person name="Baker S."/>
            <person name="Garre V."/>
            <person name="Horwitz B."/>
            <person name="Torres-Martinez S."/>
            <person name="Idnurm A."/>
            <person name="Herrera-Estrella A."/>
            <person name="Gabaldon T."/>
            <person name="Grigoriev I.V."/>
        </authorList>
    </citation>
    <scope>NUCLEOTIDE SEQUENCE [LARGE SCALE GENOMIC DNA]</scope>
    <source>
        <strain evidence="19">NRRL 1555(-)</strain>
    </source>
</reference>
<evidence type="ECO:0000256" key="7">
    <source>
        <dbReference type="ARBA" id="ARBA00022574"/>
    </source>
</evidence>
<evidence type="ECO:0000256" key="13">
    <source>
        <dbReference type="ARBA" id="ARBA00023329"/>
    </source>
</evidence>
<dbReference type="STRING" id="763407.A0A167QRT5"/>
<dbReference type="GO" id="GO:0090110">
    <property type="term" value="P:COPII-coated vesicle cargo loading"/>
    <property type="evidence" value="ECO:0007669"/>
    <property type="project" value="TreeGrafter"/>
</dbReference>
<dbReference type="GO" id="GO:0030127">
    <property type="term" value="C:COPII vesicle coat"/>
    <property type="evidence" value="ECO:0007669"/>
    <property type="project" value="TreeGrafter"/>
</dbReference>
<comment type="similarity">
    <text evidence="3">Belongs to the WD repeat SEC31 family.</text>
</comment>
<evidence type="ECO:0000256" key="3">
    <source>
        <dbReference type="ARBA" id="ARBA00009358"/>
    </source>
</evidence>
<evidence type="ECO:0000256" key="12">
    <source>
        <dbReference type="ARBA" id="ARBA00023136"/>
    </source>
</evidence>
<feature type="repeat" description="WD" evidence="16">
    <location>
        <begin position="117"/>
        <end position="159"/>
    </location>
</feature>
<dbReference type="GO" id="GO:0005789">
    <property type="term" value="C:endoplasmic reticulum membrane"/>
    <property type="evidence" value="ECO:0007669"/>
    <property type="project" value="UniProtKB-SubCell"/>
</dbReference>
<dbReference type="GO" id="GO:0007029">
    <property type="term" value="P:endoplasmic reticulum organization"/>
    <property type="evidence" value="ECO:0007669"/>
    <property type="project" value="TreeGrafter"/>
</dbReference>
<evidence type="ECO:0000256" key="10">
    <source>
        <dbReference type="ARBA" id="ARBA00022892"/>
    </source>
</evidence>
<dbReference type="InterPro" id="IPR019775">
    <property type="entry name" value="WD40_repeat_CS"/>
</dbReference>
<dbReference type="Proteomes" id="UP000077315">
    <property type="component" value="Unassembled WGS sequence"/>
</dbReference>
<keyword evidence="9" id="KW-0256">Endoplasmic reticulum</keyword>
<organism evidence="18 19">
    <name type="scientific">Phycomyces blakesleeanus (strain ATCC 8743b / DSM 1359 / FGSC 10004 / NBRC 33097 / NRRL 1555)</name>
    <dbReference type="NCBI Taxonomy" id="763407"/>
    <lineage>
        <taxon>Eukaryota</taxon>
        <taxon>Fungi</taxon>
        <taxon>Fungi incertae sedis</taxon>
        <taxon>Mucoromycota</taxon>
        <taxon>Mucoromycotina</taxon>
        <taxon>Mucoromycetes</taxon>
        <taxon>Mucorales</taxon>
        <taxon>Phycomycetaceae</taxon>
        <taxon>Phycomyces</taxon>
    </lineage>
</organism>
<keyword evidence="8" id="KW-0677">Repeat</keyword>
<dbReference type="PROSITE" id="PS50082">
    <property type="entry name" value="WD_REPEATS_2"/>
    <property type="match status" value="2"/>
</dbReference>
<dbReference type="InterPro" id="IPR036322">
    <property type="entry name" value="WD40_repeat_dom_sf"/>
</dbReference>
<feature type="non-terminal residue" evidence="18">
    <location>
        <position position="1"/>
    </location>
</feature>
<evidence type="ECO:0000256" key="9">
    <source>
        <dbReference type="ARBA" id="ARBA00022824"/>
    </source>
</evidence>
<keyword evidence="10" id="KW-0931">ER-Golgi transport</keyword>
<dbReference type="GO" id="GO:0015031">
    <property type="term" value="P:protein transport"/>
    <property type="evidence" value="ECO:0007669"/>
    <property type="project" value="UniProtKB-KW"/>
</dbReference>
<dbReference type="PANTHER" id="PTHR13923:SF11">
    <property type="entry name" value="SECRETORY 31, ISOFORM D"/>
    <property type="match status" value="1"/>
</dbReference>
<evidence type="ECO:0000256" key="17">
    <source>
        <dbReference type="SAM" id="MobiDB-lite"/>
    </source>
</evidence>
<dbReference type="PANTHER" id="PTHR13923">
    <property type="entry name" value="SEC31-RELATED PROTEIN"/>
    <property type="match status" value="1"/>
</dbReference>
<evidence type="ECO:0000256" key="8">
    <source>
        <dbReference type="ARBA" id="ARBA00022737"/>
    </source>
</evidence>
<feature type="non-terminal residue" evidence="18">
    <location>
        <position position="403"/>
    </location>
</feature>
<feature type="region of interest" description="Disordered" evidence="17">
    <location>
        <begin position="343"/>
        <end position="384"/>
    </location>
</feature>
<dbReference type="Gene3D" id="2.130.10.10">
    <property type="entry name" value="YVTN repeat-like/Quinoprotein amine dehydrogenase"/>
    <property type="match status" value="1"/>
</dbReference>
<dbReference type="SUPFAM" id="SSF50978">
    <property type="entry name" value="WD40 repeat-like"/>
    <property type="match status" value="1"/>
</dbReference>
<gene>
    <name evidence="18" type="ORF">PHYBLDRAFT_89477</name>
</gene>
<comment type="subcellular location">
    <subcellularLocation>
        <location evidence="1">Cytoplasmic vesicle</location>
        <location evidence="1">COPII-coated vesicle membrane</location>
        <topology evidence="1">Peripheral membrane protein</topology>
        <orientation evidence="1">Cytoplasmic side</orientation>
    </subcellularLocation>
    <subcellularLocation>
        <location evidence="2">Endoplasmic reticulum membrane</location>
        <topology evidence="2">Peripheral membrane protein</topology>
        <orientation evidence="2">Cytoplasmic side</orientation>
    </subcellularLocation>
</comment>
<name>A0A167QRT5_PHYB8</name>
<dbReference type="VEuPathDB" id="FungiDB:PHYBLDRAFT_89477"/>
<protein>
    <recommendedName>
        <fullName evidence="5">Protein transport protein SEC31</fullName>
    </recommendedName>
    <alternativeName>
        <fullName evidence="4">Protein transport protein sec31</fullName>
    </alternativeName>
</protein>
<dbReference type="GO" id="GO:0070971">
    <property type="term" value="C:endoplasmic reticulum exit site"/>
    <property type="evidence" value="ECO:0007669"/>
    <property type="project" value="TreeGrafter"/>
</dbReference>
<evidence type="ECO:0000256" key="2">
    <source>
        <dbReference type="ARBA" id="ARBA00004397"/>
    </source>
</evidence>
<evidence type="ECO:0000313" key="18">
    <source>
        <dbReference type="EMBL" id="OAD80164.1"/>
    </source>
</evidence>
<dbReference type="PROSITE" id="PS50294">
    <property type="entry name" value="WD_REPEATS_REGION"/>
    <property type="match status" value="1"/>
</dbReference>
<dbReference type="InterPro" id="IPR040251">
    <property type="entry name" value="SEC31-like"/>
</dbReference>
<sequence length="403" mass="43093">KLNEIHRTATFAWGPGQQPPIIAAGTVSGALDDSFSNASELELFQLDLTNTQSGQGLASAGKVSTNSRFNTLAWGHATPEKPFGVIVGGMESGELELWDPSAILDNQSSDACLISRNSTHTGTLRGLDFSPLQSNLLASAGSNNEVYIWDLSTPNKPYTPGARSNKLDDITSVAWNNQVAHILATSSTTGYTVVWDLRSRKEVMSLAYGGQNSGSGGSRRGTSSVSWHPDVATQLVAASEDDSSPVITLWDLRHAHSPEKTLTGHQKGVMGVSWCRQDADLLMSCSKDCKTLCWNPRSGELLGELSQSTNWTFQAEWCPRNPDLLASASFDGKINVFSLQGSSNDETAASSEEQQQQQATSDDPFAGISAAATPQTPSFALKQPPKWLRKPVGASFGFGGKLV</sequence>
<evidence type="ECO:0000256" key="6">
    <source>
        <dbReference type="ARBA" id="ARBA00022448"/>
    </source>
</evidence>
<dbReference type="GO" id="GO:0005198">
    <property type="term" value="F:structural molecule activity"/>
    <property type="evidence" value="ECO:0007669"/>
    <property type="project" value="TreeGrafter"/>
</dbReference>
<evidence type="ECO:0000256" key="5">
    <source>
        <dbReference type="ARBA" id="ARBA00021236"/>
    </source>
</evidence>
<accession>A0A167QRT5</accession>
<dbReference type="EMBL" id="KV440972">
    <property type="protein sequence ID" value="OAD80164.1"/>
    <property type="molecule type" value="Genomic_DNA"/>
</dbReference>
<evidence type="ECO:0000313" key="19">
    <source>
        <dbReference type="Proteomes" id="UP000077315"/>
    </source>
</evidence>
<proteinExistence type="inferred from homology"/>
<evidence type="ECO:0000256" key="14">
    <source>
        <dbReference type="ARBA" id="ARBA00025471"/>
    </source>
</evidence>
<dbReference type="Pfam" id="PF00400">
    <property type="entry name" value="WD40"/>
    <property type="match status" value="2"/>
</dbReference>